<dbReference type="Pfam" id="PF12867">
    <property type="entry name" value="DinB_2"/>
    <property type="match status" value="1"/>
</dbReference>
<protein>
    <submittedName>
        <fullName evidence="2">DinB family protein</fullName>
    </submittedName>
</protein>
<dbReference type="STRING" id="937777.Deipe_0715"/>
<dbReference type="InterPro" id="IPR024775">
    <property type="entry name" value="DinB-like"/>
</dbReference>
<proteinExistence type="predicted"/>
<dbReference type="OrthoDB" id="68440at2"/>
<dbReference type="Gene3D" id="1.20.120.450">
    <property type="entry name" value="dinb family like domain"/>
    <property type="match status" value="1"/>
</dbReference>
<keyword evidence="3" id="KW-1185">Reference proteome</keyword>
<dbReference type="RefSeq" id="WP_015234604.1">
    <property type="nucleotide sequence ID" value="NC_019793.1"/>
</dbReference>
<dbReference type="PATRIC" id="fig|937777.3.peg.720"/>
<dbReference type="KEGG" id="dpd:Deipe_0715"/>
<evidence type="ECO:0000313" key="3">
    <source>
        <dbReference type="Proteomes" id="UP000010467"/>
    </source>
</evidence>
<organism evidence="2 3">
    <name type="scientific">Deinococcus peraridilitoris (strain DSM 19664 / LMG 22246 / CIP 109416 / KR-200)</name>
    <dbReference type="NCBI Taxonomy" id="937777"/>
    <lineage>
        <taxon>Bacteria</taxon>
        <taxon>Thermotogati</taxon>
        <taxon>Deinococcota</taxon>
        <taxon>Deinococci</taxon>
        <taxon>Deinococcales</taxon>
        <taxon>Deinococcaceae</taxon>
        <taxon>Deinococcus</taxon>
    </lineage>
</organism>
<evidence type="ECO:0000313" key="2">
    <source>
        <dbReference type="EMBL" id="AFZ66294.1"/>
    </source>
</evidence>
<dbReference type="InterPro" id="IPR034660">
    <property type="entry name" value="DinB/YfiT-like"/>
</dbReference>
<dbReference type="Proteomes" id="UP000010467">
    <property type="component" value="Chromosome"/>
</dbReference>
<dbReference type="EMBL" id="CP003382">
    <property type="protein sequence ID" value="AFZ66294.1"/>
    <property type="molecule type" value="Genomic_DNA"/>
</dbReference>
<accession>K9ZYL4</accession>
<dbReference type="AlphaFoldDB" id="K9ZYL4"/>
<sequence length="163" mass="17711">MSAAASLQDFLVQQFETETKAFVSALEAVPEDLFAHAPQGGGHSVAWHALHIAEWTRVLVLQDFTASYGHLGWEDKEWTQKLQGPTRVTEQGGKTAVLVEVQAVFAEALRELRSLSDGALAGSAVTPFGERPLLPSLGGQLRHTAYHRGQIKLTALQLGKSRL</sequence>
<evidence type="ECO:0000259" key="1">
    <source>
        <dbReference type="Pfam" id="PF12867"/>
    </source>
</evidence>
<dbReference type="HOGENOM" id="CLU_1683673_0_0_0"/>
<dbReference type="SUPFAM" id="SSF109854">
    <property type="entry name" value="DinB/YfiT-like putative metalloenzymes"/>
    <property type="match status" value="1"/>
</dbReference>
<name>K9ZYL4_DEIPD</name>
<reference evidence="3" key="1">
    <citation type="submission" date="2012-03" db="EMBL/GenBank/DDBJ databases">
        <title>Complete sequence of chromosome of Deinococcus peraridilitoris DSM 19664.</title>
        <authorList>
            <person name="Lucas S."/>
            <person name="Copeland A."/>
            <person name="Lapidus A."/>
            <person name="Glavina del Rio T."/>
            <person name="Dalin E."/>
            <person name="Tice H."/>
            <person name="Bruce D."/>
            <person name="Goodwin L."/>
            <person name="Pitluck S."/>
            <person name="Peters L."/>
            <person name="Mikhailova N."/>
            <person name="Lu M."/>
            <person name="Kyrpides N."/>
            <person name="Mavromatis K."/>
            <person name="Ivanova N."/>
            <person name="Brettin T."/>
            <person name="Detter J.C."/>
            <person name="Han C."/>
            <person name="Larimer F."/>
            <person name="Land M."/>
            <person name="Hauser L."/>
            <person name="Markowitz V."/>
            <person name="Cheng J.-F."/>
            <person name="Hugenholtz P."/>
            <person name="Woyke T."/>
            <person name="Wu D."/>
            <person name="Pukall R."/>
            <person name="Steenblock K."/>
            <person name="Brambilla E."/>
            <person name="Klenk H.-P."/>
            <person name="Eisen J.A."/>
        </authorList>
    </citation>
    <scope>NUCLEOTIDE SEQUENCE [LARGE SCALE GENOMIC DNA]</scope>
    <source>
        <strain evidence="3">DSM 19664 / LMG 22246 / CIP 109416 / KR-200</strain>
    </source>
</reference>
<feature type="domain" description="DinB-like" evidence="1">
    <location>
        <begin position="14"/>
        <end position="151"/>
    </location>
</feature>
<gene>
    <name evidence="2" type="ordered locus">Deipe_0715</name>
</gene>